<proteinExistence type="inferred from homology"/>
<reference evidence="4 5" key="1">
    <citation type="submission" date="2024-02" db="EMBL/GenBank/DDBJ databases">
        <authorList>
            <person name="Daric V."/>
            <person name="Darras S."/>
        </authorList>
    </citation>
    <scope>NUCLEOTIDE SEQUENCE [LARGE SCALE GENOMIC DNA]</scope>
</reference>
<dbReference type="Proteomes" id="UP001642483">
    <property type="component" value="Unassembled WGS sequence"/>
</dbReference>
<dbReference type="InterPro" id="IPR022684">
    <property type="entry name" value="Calpain_cysteine_protease"/>
</dbReference>
<evidence type="ECO:0000256" key="2">
    <source>
        <dbReference type="PROSITE-ProRule" id="PRU00239"/>
    </source>
</evidence>
<dbReference type="InterPro" id="IPR022682">
    <property type="entry name" value="Calpain_domain_III"/>
</dbReference>
<name>A0ABP0GJ10_CLALP</name>
<dbReference type="InterPro" id="IPR022683">
    <property type="entry name" value="Calpain_III"/>
</dbReference>
<dbReference type="InterPro" id="IPR001300">
    <property type="entry name" value="Peptidase_C2_calpain_cat"/>
</dbReference>
<dbReference type="Pfam" id="PF00648">
    <property type="entry name" value="Peptidase_C2"/>
    <property type="match status" value="1"/>
</dbReference>
<evidence type="ECO:0000259" key="3">
    <source>
        <dbReference type="PROSITE" id="PS50203"/>
    </source>
</evidence>
<keyword evidence="5" id="KW-1185">Reference proteome</keyword>
<dbReference type="InterPro" id="IPR036213">
    <property type="entry name" value="Calpain_III_sf"/>
</dbReference>
<dbReference type="PANTHER" id="PTHR10183">
    <property type="entry name" value="CALPAIN"/>
    <property type="match status" value="1"/>
</dbReference>
<dbReference type="PROSITE" id="PS50203">
    <property type="entry name" value="CALPAIN_CAT"/>
    <property type="match status" value="1"/>
</dbReference>
<accession>A0ABP0GJ10</accession>
<dbReference type="PRINTS" id="PR00704">
    <property type="entry name" value="CALPAIN"/>
</dbReference>
<dbReference type="PANTHER" id="PTHR10183:SF433">
    <property type="entry name" value="CALPAIN-A-RELATED"/>
    <property type="match status" value="1"/>
</dbReference>
<dbReference type="Gene3D" id="3.90.70.10">
    <property type="entry name" value="Cysteine proteinases"/>
    <property type="match status" value="1"/>
</dbReference>
<gene>
    <name evidence="4" type="ORF">CVLEPA_LOCUS24493</name>
</gene>
<sequence>MKAQKRLRHKIADDGEWWMTYEDLLRHFNRLTICSLGLHSNIDNGIFNKQSWLLSTIQGSWELGINAGGSGNDIIKYATNPQYLLRLIEPDDFDPILNRFSARKCSIQIALMQEHRKLDESKELQTHGLGIRIYKIRNKISKKLEIRFLGAARNVTSQTPVYKQQREVCLFAELNPGYYVIIPSTFFPDSATSHLLRILTEKKIEISELR</sequence>
<evidence type="ECO:0000256" key="1">
    <source>
        <dbReference type="ARBA" id="ARBA00007623"/>
    </source>
</evidence>
<evidence type="ECO:0000313" key="4">
    <source>
        <dbReference type="EMBL" id="CAK8691733.1"/>
    </source>
</evidence>
<protein>
    <recommendedName>
        <fullName evidence="3">Calpain catalytic domain-containing protein</fullName>
    </recommendedName>
</protein>
<organism evidence="4 5">
    <name type="scientific">Clavelina lepadiformis</name>
    <name type="common">Light-bulb sea squirt</name>
    <name type="synonym">Ascidia lepadiformis</name>
    <dbReference type="NCBI Taxonomy" id="159417"/>
    <lineage>
        <taxon>Eukaryota</taxon>
        <taxon>Metazoa</taxon>
        <taxon>Chordata</taxon>
        <taxon>Tunicata</taxon>
        <taxon>Ascidiacea</taxon>
        <taxon>Aplousobranchia</taxon>
        <taxon>Clavelinidae</taxon>
        <taxon>Clavelina</taxon>
    </lineage>
</organism>
<dbReference type="EMBL" id="CAWYQH010000119">
    <property type="protein sequence ID" value="CAK8691733.1"/>
    <property type="molecule type" value="Genomic_DNA"/>
</dbReference>
<feature type="domain" description="Calpain catalytic" evidence="3">
    <location>
        <begin position="1"/>
        <end position="37"/>
    </location>
</feature>
<dbReference type="SUPFAM" id="SSF54001">
    <property type="entry name" value="Cysteine proteinases"/>
    <property type="match status" value="1"/>
</dbReference>
<comment type="caution">
    <text evidence="4">The sequence shown here is derived from an EMBL/GenBank/DDBJ whole genome shotgun (WGS) entry which is preliminary data.</text>
</comment>
<dbReference type="SMART" id="SM00720">
    <property type="entry name" value="calpain_III"/>
    <property type="match status" value="1"/>
</dbReference>
<dbReference type="Gene3D" id="2.60.120.380">
    <property type="match status" value="1"/>
</dbReference>
<comment type="caution">
    <text evidence="2">Lacks conserved residue(s) required for the propagation of feature annotation.</text>
</comment>
<evidence type="ECO:0000313" key="5">
    <source>
        <dbReference type="Proteomes" id="UP001642483"/>
    </source>
</evidence>
<dbReference type="Pfam" id="PF01067">
    <property type="entry name" value="Calpain_III"/>
    <property type="match status" value="1"/>
</dbReference>
<comment type="similarity">
    <text evidence="1">Belongs to the peptidase C2 family.</text>
</comment>
<dbReference type="SUPFAM" id="SSF49758">
    <property type="entry name" value="Calpain large subunit, middle domain (domain III)"/>
    <property type="match status" value="1"/>
</dbReference>
<dbReference type="InterPro" id="IPR038765">
    <property type="entry name" value="Papain-like_cys_pep_sf"/>
</dbReference>